<dbReference type="AlphaFoldDB" id="A0A3G1KZA8"/>
<evidence type="ECO:0000256" key="3">
    <source>
        <dbReference type="ARBA" id="ARBA00022676"/>
    </source>
</evidence>
<name>A0A3G1KZA8_FORW1</name>
<feature type="transmembrane region" description="Helical" evidence="8">
    <location>
        <begin position="343"/>
        <end position="363"/>
    </location>
</feature>
<accession>A0A3G1KZA8</accession>
<reference evidence="9 10" key="1">
    <citation type="submission" date="2016-10" db="EMBL/GenBank/DDBJ databases">
        <title>Complete Genome Sequence of Peptococcaceae strain DCMF.</title>
        <authorList>
            <person name="Edwards R.J."/>
            <person name="Holland S.I."/>
            <person name="Deshpande N.P."/>
            <person name="Wong Y.K."/>
            <person name="Ertan H."/>
            <person name="Manefield M."/>
            <person name="Russell T.L."/>
            <person name="Lee M.J."/>
        </authorList>
    </citation>
    <scope>NUCLEOTIDE SEQUENCE [LARGE SCALE GENOMIC DNA]</scope>
    <source>
        <strain evidence="9 10">DCMF</strain>
    </source>
</reference>
<keyword evidence="7 8" id="KW-0472">Membrane</keyword>
<keyword evidence="6 8" id="KW-1133">Transmembrane helix</keyword>
<proteinExistence type="predicted"/>
<feature type="transmembrane region" description="Helical" evidence="8">
    <location>
        <begin position="244"/>
        <end position="264"/>
    </location>
</feature>
<evidence type="ECO:0000256" key="8">
    <source>
        <dbReference type="SAM" id="Phobius"/>
    </source>
</evidence>
<dbReference type="PANTHER" id="PTHR33908">
    <property type="entry name" value="MANNOSYLTRANSFERASE YKCB-RELATED"/>
    <property type="match status" value="1"/>
</dbReference>
<sequence length="620" mass="71873">MIIMKKHAILGISGLFLVFVITLNSNIQSYGIYGDESTHLLQAKSIALDKDLKFSYKDVEHFYEDGWTNAPGGLFLKINNKGEVFFAKPILYSLYSSFFVFFFGTKGIILGNGILLYILIVLSYLWLKKYNSELLSLIFSLLFYLGSNAFGYVFVIHPDIFIATLLFLSWFFLNLYCDTENEKLYADDLANIKGLNRSFISKKYLFLFVSAVFMGLSLYEKLPFGIFFICAIVCLIIKKYYKGVLIFSIIVTCVFVIPTLVNIFQDGNYSSYKGERYYFGDNIPGVNFGSENSQEKFDANLVKEFKSKGISPQTEELFSFKKVLVNLVHTNIGLIRYFADWLIGRNLGIILYSFPIIACLFFAYKNRDKVFVLVILFGIFTYTIFYFMLIPNNFYGGSTSFGNRYFLQVLPLFIFLVKEFTGYNYYKHLIFISIIFVTIFLGPFYQNPYALPLRKWDNIENNFIYTIFPIETTQIETIYYGRKNSIVKLNDDVTLYKLNGVYDNESDGNFWTKGKHTSNFVIKSSTRINQISFNLYNGFKINKVRIQFSNQNKTLNFIPFQSENIVINISDMIEVKQGLKAYWVYKFSIGSLNGFTPKLYVNQNLDDRFLGVRIQNIIVQ</sequence>
<feature type="transmembrane region" description="Helical" evidence="8">
    <location>
        <begin position="198"/>
        <end position="216"/>
    </location>
</feature>
<comment type="subcellular location">
    <subcellularLocation>
        <location evidence="1">Cell membrane</location>
        <topology evidence="1">Multi-pass membrane protein</topology>
    </subcellularLocation>
</comment>
<gene>
    <name evidence="9" type="ORF">DCMF_25845</name>
</gene>
<feature type="transmembrane region" description="Helical" evidence="8">
    <location>
        <begin position="370"/>
        <end position="389"/>
    </location>
</feature>
<evidence type="ECO:0000313" key="10">
    <source>
        <dbReference type="Proteomes" id="UP000323521"/>
    </source>
</evidence>
<keyword evidence="10" id="KW-1185">Reference proteome</keyword>
<evidence type="ECO:0000256" key="4">
    <source>
        <dbReference type="ARBA" id="ARBA00022679"/>
    </source>
</evidence>
<keyword evidence="2" id="KW-1003">Cell membrane</keyword>
<keyword evidence="3" id="KW-0328">Glycosyltransferase</keyword>
<evidence type="ECO:0000256" key="2">
    <source>
        <dbReference type="ARBA" id="ARBA00022475"/>
    </source>
</evidence>
<evidence type="ECO:0000256" key="7">
    <source>
        <dbReference type="ARBA" id="ARBA00023136"/>
    </source>
</evidence>
<dbReference type="EMBL" id="CP017634">
    <property type="protein sequence ID" value="ATW27719.1"/>
    <property type="molecule type" value="Genomic_DNA"/>
</dbReference>
<feature type="transmembrane region" description="Helical" evidence="8">
    <location>
        <begin position="134"/>
        <end position="154"/>
    </location>
</feature>
<keyword evidence="5 8" id="KW-0812">Transmembrane</keyword>
<feature type="transmembrane region" description="Helical" evidence="8">
    <location>
        <begin position="222"/>
        <end position="237"/>
    </location>
</feature>
<protein>
    <recommendedName>
        <fullName evidence="11">Glycosyltransferase RgtA/B/C/D-like domain-containing protein</fullName>
    </recommendedName>
</protein>
<dbReference type="KEGG" id="fwa:DCMF_25845"/>
<evidence type="ECO:0000313" key="9">
    <source>
        <dbReference type="EMBL" id="ATW27719.1"/>
    </source>
</evidence>
<evidence type="ECO:0008006" key="11">
    <source>
        <dbReference type="Google" id="ProtNLM"/>
    </source>
</evidence>
<feature type="transmembrane region" description="Helical" evidence="8">
    <location>
        <begin position="401"/>
        <end position="417"/>
    </location>
</feature>
<feature type="transmembrane region" description="Helical" evidence="8">
    <location>
        <begin position="429"/>
        <end position="445"/>
    </location>
</feature>
<feature type="transmembrane region" description="Helical" evidence="8">
    <location>
        <begin position="98"/>
        <end position="127"/>
    </location>
</feature>
<dbReference type="PANTHER" id="PTHR33908:SF11">
    <property type="entry name" value="MEMBRANE PROTEIN"/>
    <property type="match status" value="1"/>
</dbReference>
<feature type="transmembrane region" description="Helical" evidence="8">
    <location>
        <begin position="160"/>
        <end position="177"/>
    </location>
</feature>
<evidence type="ECO:0000256" key="5">
    <source>
        <dbReference type="ARBA" id="ARBA00022692"/>
    </source>
</evidence>
<keyword evidence="4" id="KW-0808">Transferase</keyword>
<evidence type="ECO:0000256" key="6">
    <source>
        <dbReference type="ARBA" id="ARBA00022989"/>
    </source>
</evidence>
<evidence type="ECO:0000256" key="1">
    <source>
        <dbReference type="ARBA" id="ARBA00004651"/>
    </source>
</evidence>
<dbReference type="GO" id="GO:0016763">
    <property type="term" value="F:pentosyltransferase activity"/>
    <property type="evidence" value="ECO:0007669"/>
    <property type="project" value="TreeGrafter"/>
</dbReference>
<dbReference type="GO" id="GO:0009103">
    <property type="term" value="P:lipopolysaccharide biosynthetic process"/>
    <property type="evidence" value="ECO:0007669"/>
    <property type="project" value="UniProtKB-ARBA"/>
</dbReference>
<dbReference type="Proteomes" id="UP000323521">
    <property type="component" value="Chromosome"/>
</dbReference>
<dbReference type="GO" id="GO:0005886">
    <property type="term" value="C:plasma membrane"/>
    <property type="evidence" value="ECO:0007669"/>
    <property type="project" value="UniProtKB-SubCell"/>
</dbReference>
<organism evidence="9 10">
    <name type="scientific">Formimonas warabiya</name>
    <dbReference type="NCBI Taxonomy" id="1761012"/>
    <lineage>
        <taxon>Bacteria</taxon>
        <taxon>Bacillati</taxon>
        <taxon>Bacillota</taxon>
        <taxon>Clostridia</taxon>
        <taxon>Eubacteriales</taxon>
        <taxon>Peptococcaceae</taxon>
        <taxon>Candidatus Formimonas</taxon>
    </lineage>
</organism>
<dbReference type="InterPro" id="IPR050297">
    <property type="entry name" value="LipidA_mod_glycosyltrf_83"/>
</dbReference>